<dbReference type="STRING" id="681398.PJIAN_1831"/>
<accession>A0A170Z0P0</accession>
<evidence type="ECO:0000256" key="1">
    <source>
        <dbReference type="SAM" id="SignalP"/>
    </source>
</evidence>
<dbReference type="EMBL" id="BDCR01000001">
    <property type="protein sequence ID" value="GAT62238.1"/>
    <property type="molecule type" value="Genomic_DNA"/>
</dbReference>
<feature type="chain" id="PRO_5007904995" evidence="1">
    <location>
        <begin position="19"/>
        <end position="611"/>
    </location>
</feature>
<sequence>MKSFFLAGFMLASVSLFATNIYVSPSGNDAADASVSAPKATLSAALRDARNLRRLQKVAKDEAIHIILKGGTYFQYEPVFVRPEDNGTESSPTIIEAAAGELPVLSGGMKVTGWQKQGKFWVADVPDFNGIRLNFRQLWVNGAKAVRARDVADFTKMNTILKNDKKHQTLWVPASAVRTIAKAPHAELVIHQMWGVANLRIKSIIFHGDSAGVKFHNPESRIQFEHPWPSPTVGKPFNNSAFYLTNAIQLLDQPGEWFYDQDNGKLYYMPRPGEDMRKAEAIVPAIETLVNVEGTLEKPVQYITFKGIAFNHTTWTRPSEKGHVPLQAGMYLLEGYKLRPAGVPGNENKGIENQAWVGRPVAAVALLNTSKINFEGCRFEHLGSCALDVVRGSQSTTVEGCLFRDIAGNGLQIGSFSEEALESHLPYDPADIRVLCSGQNIKNNYITDVTNEDWGCVGIAAGFVRNINIEHNEINEVSYSGISVGWGWTKSVNAMRNNRIFANYIHHYAKHMYDVAGIYTLSVQTKSTISENVVDSIYSPSYAHDPKHWFYLYTDEGSSFITMKDNWTPSEKYLKNANGPGNTWENNGPQVSDSIKTRAGLEPKYLYLKKL</sequence>
<reference evidence="4" key="2">
    <citation type="journal article" date="2017" name="Genome Announc.">
        <title>Draft genome sequence of Paludibacter jiangxiensis NM7(T), a propionate-producing fermentative bacterium.</title>
        <authorList>
            <person name="Qiu Y.-L."/>
            <person name="Tourlousse D.M."/>
            <person name="Matsuura N."/>
            <person name="Ohashi A."/>
            <person name="Sekiguchi Y."/>
        </authorList>
    </citation>
    <scope>NUCLEOTIDE SEQUENCE [LARGE SCALE GENOMIC DNA]</scope>
    <source>
        <strain evidence="4">NM7</strain>
    </source>
</reference>
<dbReference type="InterPro" id="IPR012334">
    <property type="entry name" value="Pectin_lyas_fold"/>
</dbReference>
<comment type="caution">
    <text evidence="3">The sequence shown here is derived from an EMBL/GenBank/DDBJ whole genome shotgun (WGS) entry which is preliminary data.</text>
</comment>
<dbReference type="PANTHER" id="PTHR36453">
    <property type="entry name" value="SECRETED PROTEIN-RELATED"/>
    <property type="match status" value="1"/>
</dbReference>
<evidence type="ECO:0000259" key="2">
    <source>
        <dbReference type="Pfam" id="PF21231"/>
    </source>
</evidence>
<dbReference type="RefSeq" id="WP_068702264.1">
    <property type="nucleotide sequence ID" value="NZ_BDCR01000001.1"/>
</dbReference>
<evidence type="ECO:0000313" key="3">
    <source>
        <dbReference type="EMBL" id="GAT62238.1"/>
    </source>
</evidence>
<dbReference type="SUPFAM" id="SSF51126">
    <property type="entry name" value="Pectin lyase-like"/>
    <property type="match status" value="1"/>
</dbReference>
<dbReference type="AlphaFoldDB" id="A0A170Z0P0"/>
<dbReference type="Proteomes" id="UP000076586">
    <property type="component" value="Unassembled WGS sequence"/>
</dbReference>
<dbReference type="Pfam" id="PF21231">
    <property type="entry name" value="GH141_M"/>
    <property type="match status" value="1"/>
</dbReference>
<dbReference type="InterPro" id="IPR048482">
    <property type="entry name" value="GH141_ins"/>
</dbReference>
<keyword evidence="4" id="KW-1185">Reference proteome</keyword>
<feature type="signal peptide" evidence="1">
    <location>
        <begin position="1"/>
        <end position="18"/>
    </location>
</feature>
<organism evidence="3 4">
    <name type="scientific">Paludibacter jiangxiensis</name>
    <dbReference type="NCBI Taxonomy" id="681398"/>
    <lineage>
        <taxon>Bacteria</taxon>
        <taxon>Pseudomonadati</taxon>
        <taxon>Bacteroidota</taxon>
        <taxon>Bacteroidia</taxon>
        <taxon>Bacteroidales</taxon>
        <taxon>Paludibacteraceae</taxon>
        <taxon>Paludibacter</taxon>
    </lineage>
</organism>
<keyword evidence="1" id="KW-0732">Signal</keyword>
<name>A0A170Z0P0_9BACT</name>
<dbReference type="InterPro" id="IPR006626">
    <property type="entry name" value="PbH1"/>
</dbReference>
<protein>
    <submittedName>
        <fullName evidence="3">Right handed beta helix region protein</fullName>
    </submittedName>
</protein>
<dbReference type="PANTHER" id="PTHR36453:SF1">
    <property type="entry name" value="RIGHT HANDED BETA HELIX DOMAIN-CONTAINING PROTEIN"/>
    <property type="match status" value="1"/>
</dbReference>
<evidence type="ECO:0000313" key="4">
    <source>
        <dbReference type="Proteomes" id="UP000076586"/>
    </source>
</evidence>
<dbReference type="Gene3D" id="2.160.20.10">
    <property type="entry name" value="Single-stranded right-handed beta-helix, Pectin lyase-like"/>
    <property type="match status" value="2"/>
</dbReference>
<dbReference type="OrthoDB" id="9808066at2"/>
<dbReference type="InterPro" id="IPR011050">
    <property type="entry name" value="Pectin_lyase_fold/virulence"/>
</dbReference>
<gene>
    <name evidence="3" type="ORF">PJIAN_1831</name>
</gene>
<dbReference type="SMART" id="SM00710">
    <property type="entry name" value="PbH1"/>
    <property type="match status" value="5"/>
</dbReference>
<reference evidence="4" key="1">
    <citation type="submission" date="2016-04" db="EMBL/GenBank/DDBJ databases">
        <title>Draft genome sequence of Paludibacter jiangxiensis strain NM7.</title>
        <authorList>
            <person name="Qiu Y."/>
            <person name="Matsuura N."/>
            <person name="Ohashi A."/>
            <person name="Tourlousse M.D."/>
            <person name="Sekiguchi Y."/>
        </authorList>
    </citation>
    <scope>NUCLEOTIDE SEQUENCE [LARGE SCALE GENOMIC DNA]</scope>
    <source>
        <strain evidence="4">NM7</strain>
    </source>
</reference>
<proteinExistence type="predicted"/>
<feature type="domain" description="GH141-like insertion" evidence="2">
    <location>
        <begin position="118"/>
        <end position="271"/>
    </location>
</feature>